<keyword evidence="2" id="KW-1185">Reference proteome</keyword>
<dbReference type="GeneID" id="25259739"/>
<dbReference type="SUPFAM" id="SSF56281">
    <property type="entry name" value="Metallo-hydrolase/oxidoreductase"/>
    <property type="match status" value="1"/>
</dbReference>
<dbReference type="HOGENOM" id="CLU_044538_1_0_1"/>
<organism evidence="1 2">
    <name type="scientific">Mitosporidium daphniae</name>
    <dbReference type="NCBI Taxonomy" id="1485682"/>
    <lineage>
        <taxon>Eukaryota</taxon>
        <taxon>Fungi</taxon>
        <taxon>Fungi incertae sedis</taxon>
        <taxon>Microsporidia</taxon>
        <taxon>Mitosporidium</taxon>
    </lineage>
</organism>
<evidence type="ECO:0008006" key="3">
    <source>
        <dbReference type="Google" id="ProtNLM"/>
    </source>
</evidence>
<gene>
    <name evidence="1" type="ORF">DI09_37p190</name>
</gene>
<dbReference type="InterPro" id="IPR036866">
    <property type="entry name" value="RibonucZ/Hydroxyglut_hydro"/>
</dbReference>
<sequence>MDIADPHAALRNILIDCGKDFALSAIILSHAHADAFYGLDDLRHWTSKSRIQSHIDIYVDSVSFPAIQSVFPYLVDTSFATGGGSVSQTKFHVFEPSLQTVLKFPTKDQDSPFSIHTIPDVSEFPTESMDFLKSKKVSLLIIDSLYPFGSYSSHFCFDQVLDLASILRPEIVYIVGTTHTWDYRLSKDFFANHPRILASPILSKISFHMAFDGLILEFA</sequence>
<dbReference type="PANTHER" id="PTHR42663">
    <property type="entry name" value="HYDROLASE C777.06C-RELATED-RELATED"/>
    <property type="match status" value="1"/>
</dbReference>
<evidence type="ECO:0000313" key="1">
    <source>
        <dbReference type="EMBL" id="KGG51382.1"/>
    </source>
</evidence>
<name>A0A098VQV6_9MICR</name>
<accession>A0A098VQV6</accession>
<reference evidence="1 2" key="1">
    <citation type="submission" date="2014-04" db="EMBL/GenBank/DDBJ databases">
        <title>A new species of microsporidia sheds light on the evolution of extreme parasitism.</title>
        <authorList>
            <person name="Haag K.L."/>
            <person name="James T.Y."/>
            <person name="Larsson R."/>
            <person name="Schaer T.M."/>
            <person name="Refardt D."/>
            <person name="Pombert J.-F."/>
            <person name="Ebert D."/>
        </authorList>
    </citation>
    <scope>NUCLEOTIDE SEQUENCE [LARGE SCALE GENOMIC DNA]</scope>
    <source>
        <strain evidence="1 2">UGP3</strain>
        <tissue evidence="1">Spores</tissue>
    </source>
</reference>
<dbReference type="EMBL" id="JMKJ01000310">
    <property type="protein sequence ID" value="KGG51382.1"/>
    <property type="molecule type" value="Genomic_DNA"/>
</dbReference>
<evidence type="ECO:0000313" key="2">
    <source>
        <dbReference type="Proteomes" id="UP000029725"/>
    </source>
</evidence>
<dbReference type="Proteomes" id="UP000029725">
    <property type="component" value="Unassembled WGS sequence"/>
</dbReference>
<comment type="caution">
    <text evidence="1">The sequence shown here is derived from an EMBL/GenBank/DDBJ whole genome shotgun (WGS) entry which is preliminary data.</text>
</comment>
<dbReference type="AlphaFoldDB" id="A0A098VQV6"/>
<dbReference type="Gene3D" id="3.60.15.10">
    <property type="entry name" value="Ribonuclease Z/Hydroxyacylglutathione hydrolase-like"/>
    <property type="match status" value="1"/>
</dbReference>
<dbReference type="RefSeq" id="XP_013237809.1">
    <property type="nucleotide sequence ID" value="XM_013382355.1"/>
</dbReference>
<proteinExistence type="predicted"/>
<dbReference type="OrthoDB" id="341300at2759"/>
<dbReference type="VEuPathDB" id="MicrosporidiaDB:DI09_37p190"/>
<protein>
    <recommendedName>
        <fullName evidence="3">Metallo-beta-lactamase domain-containing protein</fullName>
    </recommendedName>
</protein>
<dbReference type="PANTHER" id="PTHR42663:SF6">
    <property type="entry name" value="HYDROLASE C777.06C-RELATED"/>
    <property type="match status" value="1"/>
</dbReference>